<evidence type="ECO:0000313" key="7">
    <source>
        <dbReference type="Ensembl" id="ENSPCLP00000012206.1"/>
    </source>
</evidence>
<dbReference type="SUPFAM" id="SSF57850">
    <property type="entry name" value="RING/U-box"/>
    <property type="match status" value="1"/>
</dbReference>
<reference evidence="7" key="1">
    <citation type="submission" date="2025-08" db="UniProtKB">
        <authorList>
            <consortium name="Ensembl"/>
        </authorList>
    </citation>
    <scope>IDENTIFICATION</scope>
</reference>
<dbReference type="SMART" id="SM00184">
    <property type="entry name" value="RING"/>
    <property type="match status" value="1"/>
</dbReference>
<dbReference type="OMA" id="ICESHLE"/>
<dbReference type="InterPro" id="IPR001841">
    <property type="entry name" value="Znf_RING"/>
</dbReference>
<keyword evidence="1" id="KW-0479">Metal-binding</keyword>
<keyword evidence="3" id="KW-0862">Zinc</keyword>
<dbReference type="PROSITE" id="PS00518">
    <property type="entry name" value="ZF_RING_1"/>
    <property type="match status" value="1"/>
</dbReference>
<keyword evidence="2 4" id="KW-0863">Zinc-finger</keyword>
<dbReference type="Gene3D" id="3.30.40.10">
    <property type="entry name" value="Zinc/RING finger domain, C3HC4 (zinc finger)"/>
    <property type="match status" value="1"/>
</dbReference>
<evidence type="ECO:0000256" key="4">
    <source>
        <dbReference type="PROSITE-ProRule" id="PRU00175"/>
    </source>
</evidence>
<evidence type="ECO:0000313" key="8">
    <source>
        <dbReference type="Proteomes" id="UP000472261"/>
    </source>
</evidence>
<name>A0A669QDT6_PHACC</name>
<accession>A0A669QDT6</accession>
<dbReference type="Proteomes" id="UP000472261">
    <property type="component" value="Unplaced"/>
</dbReference>
<feature type="domain" description="RING-type" evidence="6">
    <location>
        <begin position="15"/>
        <end position="63"/>
    </location>
</feature>
<evidence type="ECO:0000259" key="6">
    <source>
        <dbReference type="PROSITE" id="PS50089"/>
    </source>
</evidence>
<dbReference type="AlphaFoldDB" id="A0A669QDT6"/>
<protein>
    <recommendedName>
        <fullName evidence="6">RING-type domain-containing protein</fullName>
    </recommendedName>
</protein>
<sequence>MASPISQKLEDKLQCSICLELFRVPVTLPCGHNFCERCIDNHRNKQEQTANGARGGYTCPECRYICESHLELKKNVTLSDVVELARVGRVRVEGCEVRGTGGSGTHRKGPEHVEGSSGGSWAAPGPGTVPAELH</sequence>
<feature type="region of interest" description="Disordered" evidence="5">
    <location>
        <begin position="98"/>
        <end position="134"/>
    </location>
</feature>
<dbReference type="InterPro" id="IPR013083">
    <property type="entry name" value="Znf_RING/FYVE/PHD"/>
</dbReference>
<evidence type="ECO:0000256" key="3">
    <source>
        <dbReference type="ARBA" id="ARBA00022833"/>
    </source>
</evidence>
<dbReference type="InterPro" id="IPR017907">
    <property type="entry name" value="Znf_RING_CS"/>
</dbReference>
<evidence type="ECO:0000256" key="5">
    <source>
        <dbReference type="SAM" id="MobiDB-lite"/>
    </source>
</evidence>
<dbReference type="GO" id="GO:0008270">
    <property type="term" value="F:zinc ion binding"/>
    <property type="evidence" value="ECO:0007669"/>
    <property type="project" value="UniProtKB-KW"/>
</dbReference>
<dbReference type="PANTHER" id="PTHR25465">
    <property type="entry name" value="B-BOX DOMAIN CONTAINING"/>
    <property type="match status" value="1"/>
</dbReference>
<organism evidence="7 8">
    <name type="scientific">Phasianus colchicus</name>
    <name type="common">Common pheasant</name>
    <dbReference type="NCBI Taxonomy" id="9054"/>
    <lineage>
        <taxon>Eukaryota</taxon>
        <taxon>Metazoa</taxon>
        <taxon>Chordata</taxon>
        <taxon>Craniata</taxon>
        <taxon>Vertebrata</taxon>
        <taxon>Euteleostomi</taxon>
        <taxon>Archelosauria</taxon>
        <taxon>Archosauria</taxon>
        <taxon>Dinosauria</taxon>
        <taxon>Saurischia</taxon>
        <taxon>Theropoda</taxon>
        <taxon>Coelurosauria</taxon>
        <taxon>Aves</taxon>
        <taxon>Neognathae</taxon>
        <taxon>Galloanserae</taxon>
        <taxon>Galliformes</taxon>
        <taxon>Phasianidae</taxon>
        <taxon>Phasianinae</taxon>
        <taxon>Phasianus</taxon>
    </lineage>
</organism>
<dbReference type="PROSITE" id="PS50089">
    <property type="entry name" value="ZF_RING_2"/>
    <property type="match status" value="1"/>
</dbReference>
<dbReference type="InterPro" id="IPR051051">
    <property type="entry name" value="E3_ubiq-ligase_TRIM/RNF"/>
</dbReference>
<dbReference type="InterPro" id="IPR027370">
    <property type="entry name" value="Znf-RING_euk"/>
</dbReference>
<keyword evidence="8" id="KW-1185">Reference proteome</keyword>
<evidence type="ECO:0000256" key="1">
    <source>
        <dbReference type="ARBA" id="ARBA00022723"/>
    </source>
</evidence>
<dbReference type="Pfam" id="PF13445">
    <property type="entry name" value="zf-RING_UBOX"/>
    <property type="match status" value="1"/>
</dbReference>
<reference evidence="7" key="2">
    <citation type="submission" date="2025-09" db="UniProtKB">
        <authorList>
            <consortium name="Ensembl"/>
        </authorList>
    </citation>
    <scope>IDENTIFICATION</scope>
</reference>
<evidence type="ECO:0000256" key="2">
    <source>
        <dbReference type="ARBA" id="ARBA00022771"/>
    </source>
</evidence>
<proteinExistence type="predicted"/>
<dbReference type="Ensembl" id="ENSPCLT00000016255.1">
    <property type="protein sequence ID" value="ENSPCLP00000012206.1"/>
    <property type="gene ID" value="ENSPCLG00000010042.1"/>
</dbReference>
<dbReference type="PANTHER" id="PTHR25465:SF14">
    <property type="entry name" value="E3 UBIQUITIN-PROTEIN LIGASE TRIM65"/>
    <property type="match status" value="1"/>
</dbReference>